<keyword evidence="1" id="KW-0732">Signal</keyword>
<comment type="caution">
    <text evidence="2">The sequence shown here is derived from an EMBL/GenBank/DDBJ whole genome shotgun (WGS) entry which is preliminary data.</text>
</comment>
<dbReference type="AlphaFoldDB" id="A0A330GCT2"/>
<dbReference type="EMBL" id="QMDH01000009">
    <property type="protein sequence ID" value="RAZ70549.1"/>
    <property type="molecule type" value="Genomic_DNA"/>
</dbReference>
<gene>
    <name evidence="2" type="ORF">DP202_07525</name>
</gene>
<protein>
    <submittedName>
        <fullName evidence="2">Uncharacterized protein</fullName>
    </submittedName>
</protein>
<proteinExistence type="predicted"/>
<sequence>MKGLFSIRNCFLISGLLFSSFQVVASDSPIKVDANGEQLRAGTVSFPVWRYTITSVDNEVTIKSLVLNRGNCVISTADRGENVNKRLGFGQSYTFTSPTNKSFSQCRPLELVVSTNKGSFTFSW</sequence>
<dbReference type="Proteomes" id="UP000251576">
    <property type="component" value="Unassembled WGS sequence"/>
</dbReference>
<feature type="chain" id="PRO_5016286429" evidence="1">
    <location>
        <begin position="26"/>
        <end position="124"/>
    </location>
</feature>
<reference evidence="2 3" key="1">
    <citation type="submission" date="2018-06" db="EMBL/GenBank/DDBJ databases">
        <title>ACT-28, a chromosomally-encoded AmpC with carbapenemase activity from Enterobacter kobei.</title>
        <authorList>
            <person name="Jousset A.B."/>
            <person name="Oueslati S."/>
            <person name="Bernabeu S."/>
            <person name="Takissian J."/>
            <person name="Creton E."/>
            <person name="Vogel A."/>
            <person name="Cotellon G."/>
            <person name="Bonnin R.A."/>
            <person name="Dortet L."/>
            <person name="Naas T."/>
        </authorList>
    </citation>
    <scope>NUCLEOTIDE SEQUENCE [LARGE SCALE GENOMIC DNA]</scope>
    <source>
        <strain evidence="2 3">99B3</strain>
    </source>
</reference>
<evidence type="ECO:0000313" key="3">
    <source>
        <dbReference type="Proteomes" id="UP000251576"/>
    </source>
</evidence>
<accession>A0A330GCT2</accession>
<evidence type="ECO:0000313" key="2">
    <source>
        <dbReference type="EMBL" id="RAZ70549.1"/>
    </source>
</evidence>
<name>A0A330GCT2_ENTCL</name>
<organism evidence="2 3">
    <name type="scientific">Enterobacter cloacae</name>
    <dbReference type="NCBI Taxonomy" id="550"/>
    <lineage>
        <taxon>Bacteria</taxon>
        <taxon>Pseudomonadati</taxon>
        <taxon>Pseudomonadota</taxon>
        <taxon>Gammaproteobacteria</taxon>
        <taxon>Enterobacterales</taxon>
        <taxon>Enterobacteriaceae</taxon>
        <taxon>Enterobacter</taxon>
        <taxon>Enterobacter cloacae complex</taxon>
    </lineage>
</organism>
<dbReference type="RefSeq" id="WP_112780464.1">
    <property type="nucleotide sequence ID" value="NZ_CABMNQ010000009.1"/>
</dbReference>
<evidence type="ECO:0000256" key="1">
    <source>
        <dbReference type="SAM" id="SignalP"/>
    </source>
</evidence>
<feature type="signal peptide" evidence="1">
    <location>
        <begin position="1"/>
        <end position="25"/>
    </location>
</feature>